<name>A0ABW9HMK6_9ACTN</name>
<sequence length="58" mass="6022">MAGVQAVSGLTVVLLSLSGAITEEPYSILAPMVGGGLLVDGGRDLWALRSRRQGEQPK</sequence>
<accession>A0ABW9HMK6</accession>
<dbReference type="Proteomes" id="UP001631957">
    <property type="component" value="Unassembled WGS sequence"/>
</dbReference>
<organism evidence="1 2">
    <name type="scientific">Streptomyces niveiscabiei</name>
    <dbReference type="NCBI Taxonomy" id="164115"/>
    <lineage>
        <taxon>Bacteria</taxon>
        <taxon>Bacillati</taxon>
        <taxon>Actinomycetota</taxon>
        <taxon>Actinomycetes</taxon>
        <taxon>Kitasatosporales</taxon>
        <taxon>Streptomycetaceae</taxon>
        <taxon>Streptomyces</taxon>
    </lineage>
</organism>
<reference evidence="1 2" key="1">
    <citation type="submission" date="2024-12" db="EMBL/GenBank/DDBJ databases">
        <title>Forecasting of Potato common scab and diversities of Pathogenic streptomyces spp. in china.</title>
        <authorList>
            <person name="Handique U."/>
            <person name="Wu J."/>
        </authorList>
    </citation>
    <scope>NUCLEOTIDE SEQUENCE [LARGE SCALE GENOMIC DNA]</scope>
    <source>
        <strain evidence="1 2">ZRIMU1530</strain>
    </source>
</reference>
<comment type="caution">
    <text evidence="1">The sequence shown here is derived from an EMBL/GenBank/DDBJ whole genome shotgun (WGS) entry which is preliminary data.</text>
</comment>
<dbReference type="RefSeq" id="WP_162650247.1">
    <property type="nucleotide sequence ID" value="NZ_JBJVNI010000003.1"/>
</dbReference>
<evidence type="ECO:0000313" key="2">
    <source>
        <dbReference type="Proteomes" id="UP001631957"/>
    </source>
</evidence>
<proteinExistence type="predicted"/>
<gene>
    <name evidence="1" type="ORF">ACKI18_07055</name>
</gene>
<evidence type="ECO:0000313" key="1">
    <source>
        <dbReference type="EMBL" id="MFM9608464.1"/>
    </source>
</evidence>
<keyword evidence="2" id="KW-1185">Reference proteome</keyword>
<dbReference type="EMBL" id="JBJVNI010000003">
    <property type="protein sequence ID" value="MFM9608464.1"/>
    <property type="molecule type" value="Genomic_DNA"/>
</dbReference>
<protein>
    <submittedName>
        <fullName evidence="1">Uncharacterized protein</fullName>
    </submittedName>
</protein>